<dbReference type="InterPro" id="IPR001258">
    <property type="entry name" value="NHL_repeat"/>
</dbReference>
<dbReference type="EMBL" id="VGJX01000921">
    <property type="protein sequence ID" value="MBM3276225.1"/>
    <property type="molecule type" value="Genomic_DNA"/>
</dbReference>
<protein>
    <submittedName>
        <fullName evidence="3">Uncharacterized protein</fullName>
    </submittedName>
</protein>
<gene>
    <name evidence="3" type="ORF">FJZ00_13810</name>
</gene>
<organism evidence="3 4">
    <name type="scientific">Candidatus Tanganyikabacteria bacterium</name>
    <dbReference type="NCBI Taxonomy" id="2961651"/>
    <lineage>
        <taxon>Bacteria</taxon>
        <taxon>Bacillati</taxon>
        <taxon>Candidatus Sericytochromatia</taxon>
        <taxon>Candidatus Tanganyikabacteria</taxon>
    </lineage>
</organism>
<feature type="non-terminal residue" evidence="3">
    <location>
        <position position="1"/>
    </location>
</feature>
<feature type="non-terminal residue" evidence="3">
    <location>
        <position position="531"/>
    </location>
</feature>
<evidence type="ECO:0000313" key="3">
    <source>
        <dbReference type="EMBL" id="MBM3276225.1"/>
    </source>
</evidence>
<dbReference type="InterPro" id="IPR011042">
    <property type="entry name" value="6-blade_b-propeller_TolB-like"/>
</dbReference>
<dbReference type="SUPFAM" id="SSF101898">
    <property type="entry name" value="NHL repeat"/>
    <property type="match status" value="1"/>
</dbReference>
<feature type="repeat" description="NHL" evidence="2">
    <location>
        <begin position="438"/>
        <end position="475"/>
    </location>
</feature>
<accession>A0A937X8U1</accession>
<evidence type="ECO:0000256" key="1">
    <source>
        <dbReference type="ARBA" id="ARBA00022737"/>
    </source>
</evidence>
<comment type="caution">
    <text evidence="3">The sequence shown here is derived from an EMBL/GenBank/DDBJ whole genome shotgun (WGS) entry which is preliminary data.</text>
</comment>
<dbReference type="Proteomes" id="UP000703893">
    <property type="component" value="Unassembled WGS sequence"/>
</dbReference>
<evidence type="ECO:0000256" key="2">
    <source>
        <dbReference type="PROSITE-ProRule" id="PRU00504"/>
    </source>
</evidence>
<dbReference type="Gene3D" id="2.120.10.30">
    <property type="entry name" value="TolB, C-terminal domain"/>
    <property type="match status" value="2"/>
</dbReference>
<dbReference type="PANTHER" id="PTHR46388">
    <property type="entry name" value="NHL REPEAT-CONTAINING PROTEIN 2"/>
    <property type="match status" value="1"/>
</dbReference>
<name>A0A937X8U1_9BACT</name>
<sequence length="531" mass="56163">RGEARSSKFFRVLGRLHVAMLRGLPAPVDAELPVGVTAYDSTDHIVDNPHYDLSVDPPEAADVVSTRSVIPRKAMRFRVQAHSGSLKSFDLVVACQNEIGRDKFEANFVLKEFAGDGNPIQWIGSRPQLMQKSAFSDGFAELGPADLAHLTRPWGLVRVNLPKLGDGLLISDSGSARIRWVSLKGDRIVTVVGGGPKVATPTATTSPLDLELVAPAGLAFGKDFTPPGGTAPQIVAIVDRGRNQLLAWDINDNGVKVIAGTGAPTFTRQTATDSALVQNSALGDADLPKKLCGEATVATLWEPASVAILHKGAESIFLVADTNNNRIRRIVRKSSAALLAGEFADCTQTGIATFSGVITTVFGNGKPGDNLAASPIDAASNSTQIDNPTDILIDPTAPEFFTYVSDSNNNRIIKITNATNTAANVTVSGQTVVPPPGGTTAGKLNHPSGIYLHPVTRDLVIADTLNNRILVLDKLGGLTTQASCSLDASPSFALDVPKSSLVWPHAIVSESETTTTFPIFVADLFTNKVRK</sequence>
<dbReference type="PROSITE" id="PS51125">
    <property type="entry name" value="NHL"/>
    <property type="match status" value="1"/>
</dbReference>
<reference evidence="3 4" key="1">
    <citation type="submission" date="2019-03" db="EMBL/GenBank/DDBJ databases">
        <title>Lake Tanganyika Metagenome-Assembled Genomes (MAGs).</title>
        <authorList>
            <person name="Tran P."/>
        </authorList>
    </citation>
    <scope>NUCLEOTIDE SEQUENCE [LARGE SCALE GENOMIC DNA]</scope>
    <source>
        <strain evidence="3">K_DeepCast_65m_m2_236</strain>
    </source>
</reference>
<keyword evidence="1" id="KW-0677">Repeat</keyword>
<dbReference type="PANTHER" id="PTHR46388:SF2">
    <property type="entry name" value="NHL REPEAT-CONTAINING PROTEIN 2"/>
    <property type="match status" value="1"/>
</dbReference>
<proteinExistence type="predicted"/>
<dbReference type="AlphaFoldDB" id="A0A937X8U1"/>
<evidence type="ECO:0000313" key="4">
    <source>
        <dbReference type="Proteomes" id="UP000703893"/>
    </source>
</evidence>